<keyword evidence="1" id="KW-1133">Transmembrane helix</keyword>
<feature type="transmembrane region" description="Helical" evidence="1">
    <location>
        <begin position="84"/>
        <end position="103"/>
    </location>
</feature>
<evidence type="ECO:0000313" key="3">
    <source>
        <dbReference type="Proteomes" id="UP001595818"/>
    </source>
</evidence>
<comment type="caution">
    <text evidence="2">The sequence shown here is derived from an EMBL/GenBank/DDBJ whole genome shotgun (WGS) entry which is preliminary data.</text>
</comment>
<evidence type="ECO:0008006" key="4">
    <source>
        <dbReference type="Google" id="ProtNLM"/>
    </source>
</evidence>
<accession>A0ABV9T7J9</accession>
<sequence length="158" mass="18134">MGTIYNIALVTHIVGIAMMAGTTFIDFTTFRQFWKTYQGDKSKGMVMADGFHRLQKPMEIGMLLILVSGITMMVYLHQVWGRQMWFQIKMGILVLIIINGFGVRRKLGSTLEKHLATNPSEDGFAAQLMKIRRHIRLAHVIQMAFFVTIFTLSIFKFN</sequence>
<feature type="transmembrane region" description="Helical" evidence="1">
    <location>
        <begin position="60"/>
        <end position="78"/>
    </location>
</feature>
<dbReference type="EMBL" id="JBHSJJ010000018">
    <property type="protein sequence ID" value="MFC4874427.1"/>
    <property type="molecule type" value="Genomic_DNA"/>
</dbReference>
<evidence type="ECO:0000256" key="1">
    <source>
        <dbReference type="SAM" id="Phobius"/>
    </source>
</evidence>
<keyword evidence="1" id="KW-0472">Membrane</keyword>
<reference evidence="3" key="1">
    <citation type="journal article" date="2019" name="Int. J. Syst. Evol. Microbiol.">
        <title>The Global Catalogue of Microorganisms (GCM) 10K type strain sequencing project: providing services to taxonomists for standard genome sequencing and annotation.</title>
        <authorList>
            <consortium name="The Broad Institute Genomics Platform"/>
            <consortium name="The Broad Institute Genome Sequencing Center for Infectious Disease"/>
            <person name="Wu L."/>
            <person name="Ma J."/>
        </authorList>
    </citation>
    <scope>NUCLEOTIDE SEQUENCE [LARGE SCALE GENOMIC DNA]</scope>
    <source>
        <strain evidence="3">CGMCC 4.7466</strain>
    </source>
</reference>
<feature type="transmembrane region" description="Helical" evidence="1">
    <location>
        <begin position="137"/>
        <end position="155"/>
    </location>
</feature>
<protein>
    <recommendedName>
        <fullName evidence="4">DUF2214 family protein</fullName>
    </recommendedName>
</protein>
<proteinExistence type="predicted"/>
<evidence type="ECO:0000313" key="2">
    <source>
        <dbReference type="EMBL" id="MFC4874427.1"/>
    </source>
</evidence>
<feature type="transmembrane region" description="Helical" evidence="1">
    <location>
        <begin position="6"/>
        <end position="25"/>
    </location>
</feature>
<dbReference type="Proteomes" id="UP001595818">
    <property type="component" value="Unassembled WGS sequence"/>
</dbReference>
<gene>
    <name evidence="2" type="ORF">ACFPFU_22175</name>
</gene>
<organism evidence="2 3">
    <name type="scientific">Negadavirga shengliensis</name>
    <dbReference type="NCBI Taxonomy" id="1389218"/>
    <lineage>
        <taxon>Bacteria</taxon>
        <taxon>Pseudomonadati</taxon>
        <taxon>Bacteroidota</taxon>
        <taxon>Cytophagia</taxon>
        <taxon>Cytophagales</taxon>
        <taxon>Cyclobacteriaceae</taxon>
        <taxon>Negadavirga</taxon>
    </lineage>
</organism>
<keyword evidence="3" id="KW-1185">Reference proteome</keyword>
<name>A0ABV9T7J9_9BACT</name>
<dbReference type="RefSeq" id="WP_377068263.1">
    <property type="nucleotide sequence ID" value="NZ_JBHSJJ010000018.1"/>
</dbReference>
<keyword evidence="1" id="KW-0812">Transmembrane</keyword>